<dbReference type="PANTHER" id="PTHR21666:SF268">
    <property type="entry name" value="PEPTIDASE M23 DOMAIN-CONTAINING PROTEIN"/>
    <property type="match status" value="1"/>
</dbReference>
<accession>J9GJ72</accession>
<keyword evidence="1" id="KW-0472">Membrane</keyword>
<comment type="caution">
    <text evidence="3">The sequence shown here is derived from an EMBL/GenBank/DDBJ whole genome shotgun (WGS) entry which is preliminary data.</text>
</comment>
<dbReference type="PANTHER" id="PTHR21666">
    <property type="entry name" value="PEPTIDASE-RELATED"/>
    <property type="match status" value="1"/>
</dbReference>
<gene>
    <name evidence="3" type="ORF">EVA_09859</name>
</gene>
<dbReference type="EMBL" id="AMCI01002711">
    <property type="protein sequence ID" value="EJX02033.1"/>
    <property type="molecule type" value="Genomic_DNA"/>
</dbReference>
<evidence type="ECO:0000259" key="2">
    <source>
        <dbReference type="Pfam" id="PF01551"/>
    </source>
</evidence>
<keyword evidence="1" id="KW-0812">Transmembrane</keyword>
<protein>
    <submittedName>
        <fullName evidence="3">Peptidase M23B</fullName>
    </submittedName>
</protein>
<sequence>MKMKRTKKILLIIGIIFIIGLIIPYSFQNPVAGSTRNDYSQQSYWYYPWGTSVTHKGVDIFKRKGTSIYAASGIELVIYAGYMPGKGGNVVISLAPKWRMHYYAHLDKVDVNTFSVVTHKSKLGSVGNSGNASRTPSHLHFGMMSLIPNPMDIDTSKQGWKKAWYINPIPYLNSYHEKD</sequence>
<dbReference type="CDD" id="cd12797">
    <property type="entry name" value="M23_peptidase"/>
    <property type="match status" value="1"/>
</dbReference>
<organism evidence="3">
    <name type="scientific">gut metagenome</name>
    <dbReference type="NCBI Taxonomy" id="749906"/>
    <lineage>
        <taxon>unclassified sequences</taxon>
        <taxon>metagenomes</taxon>
        <taxon>organismal metagenomes</taxon>
    </lineage>
</organism>
<dbReference type="SUPFAM" id="SSF51261">
    <property type="entry name" value="Duplicated hybrid motif"/>
    <property type="match status" value="1"/>
</dbReference>
<feature type="domain" description="M23ase beta-sheet core" evidence="2">
    <location>
        <begin position="54"/>
        <end position="144"/>
    </location>
</feature>
<keyword evidence="1" id="KW-1133">Transmembrane helix</keyword>
<dbReference type="GO" id="GO:0004222">
    <property type="term" value="F:metalloendopeptidase activity"/>
    <property type="evidence" value="ECO:0007669"/>
    <property type="project" value="TreeGrafter"/>
</dbReference>
<dbReference type="InterPro" id="IPR011055">
    <property type="entry name" value="Dup_hybrid_motif"/>
</dbReference>
<dbReference type="Pfam" id="PF01551">
    <property type="entry name" value="Peptidase_M23"/>
    <property type="match status" value="1"/>
</dbReference>
<dbReference type="Gene3D" id="2.70.70.10">
    <property type="entry name" value="Glucose Permease (Domain IIA)"/>
    <property type="match status" value="1"/>
</dbReference>
<evidence type="ECO:0000256" key="1">
    <source>
        <dbReference type="SAM" id="Phobius"/>
    </source>
</evidence>
<evidence type="ECO:0000313" key="3">
    <source>
        <dbReference type="EMBL" id="EJX02033.1"/>
    </source>
</evidence>
<dbReference type="AlphaFoldDB" id="J9GJ72"/>
<dbReference type="InterPro" id="IPR016047">
    <property type="entry name" value="M23ase_b-sheet_dom"/>
</dbReference>
<dbReference type="InterPro" id="IPR050570">
    <property type="entry name" value="Cell_wall_metabolism_enzyme"/>
</dbReference>
<reference evidence="3" key="1">
    <citation type="journal article" date="2012" name="PLoS ONE">
        <title>Gene sets for utilization of primary and secondary nutrition supplies in the distal gut of endangered iberian lynx.</title>
        <authorList>
            <person name="Alcaide M."/>
            <person name="Messina E."/>
            <person name="Richter M."/>
            <person name="Bargiela R."/>
            <person name="Peplies J."/>
            <person name="Huws S.A."/>
            <person name="Newbold C.J."/>
            <person name="Golyshin P.N."/>
            <person name="Simon M.A."/>
            <person name="Lopez G."/>
            <person name="Yakimov M.M."/>
            <person name="Ferrer M."/>
        </authorList>
    </citation>
    <scope>NUCLEOTIDE SEQUENCE</scope>
</reference>
<proteinExistence type="predicted"/>
<name>J9GJ72_9ZZZZ</name>
<feature type="transmembrane region" description="Helical" evidence="1">
    <location>
        <begin position="9"/>
        <end position="27"/>
    </location>
</feature>